<reference evidence="1 2" key="1">
    <citation type="submission" date="2018-09" db="EMBL/GenBank/DDBJ databases">
        <title>Complete genome sequence of Euzebya sp. DY32-46 isolated from seawater of Pacific Ocean.</title>
        <authorList>
            <person name="Xu L."/>
            <person name="Wu Y.-H."/>
            <person name="Xu X.-W."/>
        </authorList>
    </citation>
    <scope>NUCLEOTIDE SEQUENCE [LARGE SCALE GENOMIC DNA]</scope>
    <source>
        <strain evidence="1 2">DY32-46</strain>
        <plasmid evidence="2">pedy32-46i</plasmid>
    </source>
</reference>
<gene>
    <name evidence="1" type="ORF">DVS28_b0175</name>
</gene>
<proteinExistence type="predicted"/>
<geneLocation type="plasmid" evidence="2">
    <name>pedy32-46i</name>
</geneLocation>
<dbReference type="Proteomes" id="UP000264006">
    <property type="component" value="Plasmid pEDY32-46I"/>
</dbReference>
<accession>A0A346Y648</accession>
<name>A0A346Y648_9ACTN</name>
<protein>
    <submittedName>
        <fullName evidence="1">Uncharacterized protein</fullName>
    </submittedName>
</protein>
<sequence>MTTPLLSQPLTLGDLPIGATVTWRGKDRAILGHDRTTGEVLLDPCGEGNRVGVSPHCPVPGSKDPTPVVANRPAGRTGQIVFAVTGGGIAYPDRFWGPVPADAPDTALIAVQERARAHLLADATGTVPRTVTGTWHPLTAPEGAA</sequence>
<dbReference type="KEGG" id="euz:DVS28_b0175"/>
<keyword evidence="1" id="KW-0614">Plasmid</keyword>
<dbReference type="AlphaFoldDB" id="A0A346Y648"/>
<organism evidence="1 2">
    <name type="scientific">Euzebya pacifica</name>
    <dbReference type="NCBI Taxonomy" id="1608957"/>
    <lineage>
        <taxon>Bacteria</taxon>
        <taxon>Bacillati</taxon>
        <taxon>Actinomycetota</taxon>
        <taxon>Nitriliruptoria</taxon>
        <taxon>Euzebyales</taxon>
    </lineage>
</organism>
<dbReference type="EMBL" id="CP031166">
    <property type="protein sequence ID" value="AXV09945.1"/>
    <property type="molecule type" value="Genomic_DNA"/>
</dbReference>
<keyword evidence="2" id="KW-1185">Reference proteome</keyword>
<evidence type="ECO:0000313" key="2">
    <source>
        <dbReference type="Proteomes" id="UP000264006"/>
    </source>
</evidence>
<evidence type="ECO:0000313" key="1">
    <source>
        <dbReference type="EMBL" id="AXV09945.1"/>
    </source>
</evidence>
<dbReference type="RefSeq" id="WP_114594548.1">
    <property type="nucleotide sequence ID" value="NZ_CP031166.1"/>
</dbReference>